<keyword evidence="2" id="KW-0371">Homeobox</keyword>
<dbReference type="Proteomes" id="UP000297703">
    <property type="component" value="Unassembled WGS sequence"/>
</dbReference>
<feature type="region of interest" description="Disordered" evidence="1">
    <location>
        <begin position="57"/>
        <end position="106"/>
    </location>
</feature>
<protein>
    <submittedName>
        <fullName evidence="2">Paired mesoderm homeobox protein 1</fullName>
    </submittedName>
</protein>
<accession>A0A4D9E1M9</accession>
<gene>
    <name evidence="2" type="ORF">DR999_PMT16677</name>
</gene>
<organism evidence="2 3">
    <name type="scientific">Platysternon megacephalum</name>
    <name type="common">big-headed turtle</name>
    <dbReference type="NCBI Taxonomy" id="55544"/>
    <lineage>
        <taxon>Eukaryota</taxon>
        <taxon>Metazoa</taxon>
        <taxon>Chordata</taxon>
        <taxon>Craniata</taxon>
        <taxon>Vertebrata</taxon>
        <taxon>Euteleostomi</taxon>
        <taxon>Archelosauria</taxon>
        <taxon>Testudinata</taxon>
        <taxon>Testudines</taxon>
        <taxon>Cryptodira</taxon>
        <taxon>Durocryptodira</taxon>
        <taxon>Testudinoidea</taxon>
        <taxon>Platysternidae</taxon>
        <taxon>Platysternon</taxon>
    </lineage>
</organism>
<dbReference type="GO" id="GO:0003677">
    <property type="term" value="F:DNA binding"/>
    <property type="evidence" value="ECO:0007669"/>
    <property type="project" value="UniProtKB-KW"/>
</dbReference>
<evidence type="ECO:0000256" key="1">
    <source>
        <dbReference type="SAM" id="MobiDB-lite"/>
    </source>
</evidence>
<reference evidence="2 3" key="1">
    <citation type="submission" date="2019-04" db="EMBL/GenBank/DDBJ databases">
        <title>Draft genome of the big-headed turtle Platysternon megacephalum.</title>
        <authorList>
            <person name="Gong S."/>
        </authorList>
    </citation>
    <scope>NUCLEOTIDE SEQUENCE [LARGE SCALE GENOMIC DNA]</scope>
    <source>
        <strain evidence="2">DO16091913</strain>
        <tissue evidence="2">Muscle</tissue>
    </source>
</reference>
<evidence type="ECO:0000313" key="3">
    <source>
        <dbReference type="Proteomes" id="UP000297703"/>
    </source>
</evidence>
<dbReference type="AlphaFoldDB" id="A0A4D9E1M9"/>
<keyword evidence="2" id="KW-0238">DNA-binding</keyword>
<evidence type="ECO:0000313" key="2">
    <source>
        <dbReference type="EMBL" id="TFK01133.1"/>
    </source>
</evidence>
<comment type="caution">
    <text evidence="2">The sequence shown here is derived from an EMBL/GenBank/DDBJ whole genome shotgun (WGS) entry which is preliminary data.</text>
</comment>
<reference evidence="2 3" key="2">
    <citation type="submission" date="2019-04" db="EMBL/GenBank/DDBJ databases">
        <title>The genome sequence of big-headed turtle.</title>
        <authorList>
            <person name="Gong S."/>
        </authorList>
    </citation>
    <scope>NUCLEOTIDE SEQUENCE [LARGE SCALE GENOMIC DNA]</scope>
    <source>
        <strain evidence="2">DO16091913</strain>
        <tissue evidence="2">Muscle</tissue>
    </source>
</reference>
<keyword evidence="3" id="KW-1185">Reference proteome</keyword>
<sequence length="106" mass="11087">MPLPGQACTRPGLFPLPRPVKDVLIPYPHWARLAPAACPPAGAKRVLALVLVPGARSLSPPQPPPASPRHALPCPVPVTTRPGASSIQTNTLGPFCLGGKQFPPRK</sequence>
<feature type="compositionally biased region" description="Polar residues" evidence="1">
    <location>
        <begin position="82"/>
        <end position="92"/>
    </location>
</feature>
<dbReference type="EMBL" id="QXTE01000239">
    <property type="protein sequence ID" value="TFK01133.1"/>
    <property type="molecule type" value="Genomic_DNA"/>
</dbReference>
<proteinExistence type="predicted"/>
<name>A0A4D9E1M9_9SAUR</name>